<evidence type="ECO:0000313" key="10">
    <source>
        <dbReference type="EMBL" id="EKX45231.1"/>
    </source>
</evidence>
<evidence type="ECO:0000313" key="11">
    <source>
        <dbReference type="EnsemblProtists" id="EKX45231"/>
    </source>
</evidence>
<dbReference type="PaxDb" id="55529-EKX45231"/>
<evidence type="ECO:0000256" key="3">
    <source>
        <dbReference type="ARBA" id="ARBA00009850"/>
    </source>
</evidence>
<dbReference type="STRING" id="905079.L1J9M1"/>
<protein>
    <recommendedName>
        <fullName evidence="8">5-hydroxyisourate hydrolase</fullName>
        <shortName evidence="8">HIU hydrolase</shortName>
        <shortName evidence="8">HIUHase</shortName>
        <ecNumber evidence="8">3.5.2.17</ecNumber>
    </recommendedName>
</protein>
<dbReference type="CDD" id="cd05822">
    <property type="entry name" value="TLP_HIUase"/>
    <property type="match status" value="1"/>
</dbReference>
<dbReference type="eggNOG" id="KOG3006">
    <property type="taxonomic scope" value="Eukaryota"/>
</dbReference>
<dbReference type="EC" id="3.5.2.17" evidence="8"/>
<name>L1J9M1_GUITC</name>
<evidence type="ECO:0000256" key="5">
    <source>
        <dbReference type="ARBA" id="ARBA00022631"/>
    </source>
</evidence>
<dbReference type="InterPro" id="IPR036817">
    <property type="entry name" value="Transthyretin/HIU_hydrolase_sf"/>
</dbReference>
<dbReference type="GO" id="GO:0006144">
    <property type="term" value="P:purine nucleobase metabolic process"/>
    <property type="evidence" value="ECO:0007669"/>
    <property type="project" value="UniProtKB-KW"/>
</dbReference>
<evidence type="ECO:0000256" key="1">
    <source>
        <dbReference type="ARBA" id="ARBA00001043"/>
    </source>
</evidence>
<dbReference type="PANTHER" id="PTHR10395">
    <property type="entry name" value="URICASE AND TRANSTHYRETIN-RELATED"/>
    <property type="match status" value="1"/>
</dbReference>
<evidence type="ECO:0000256" key="4">
    <source>
        <dbReference type="ARBA" id="ARBA00011881"/>
    </source>
</evidence>
<dbReference type="RefSeq" id="XP_005832211.1">
    <property type="nucleotide sequence ID" value="XM_005832154.1"/>
</dbReference>
<reference evidence="12" key="2">
    <citation type="submission" date="2012-11" db="EMBL/GenBank/DDBJ databases">
        <authorList>
            <person name="Kuo A."/>
            <person name="Curtis B.A."/>
            <person name="Tanifuji G."/>
            <person name="Burki F."/>
            <person name="Gruber A."/>
            <person name="Irimia M."/>
            <person name="Maruyama S."/>
            <person name="Arias M.C."/>
            <person name="Ball S.G."/>
            <person name="Gile G.H."/>
            <person name="Hirakawa Y."/>
            <person name="Hopkins J.F."/>
            <person name="Rensing S.A."/>
            <person name="Schmutz J."/>
            <person name="Symeonidi A."/>
            <person name="Elias M."/>
            <person name="Eveleigh R.J."/>
            <person name="Herman E.K."/>
            <person name="Klute M.J."/>
            <person name="Nakayama T."/>
            <person name="Obornik M."/>
            <person name="Reyes-Prieto A."/>
            <person name="Armbrust E.V."/>
            <person name="Aves S.J."/>
            <person name="Beiko R.G."/>
            <person name="Coutinho P."/>
            <person name="Dacks J.B."/>
            <person name="Durnford D.G."/>
            <person name="Fast N.M."/>
            <person name="Green B.R."/>
            <person name="Grisdale C."/>
            <person name="Hempe F."/>
            <person name="Henrissat B."/>
            <person name="Hoppner M.P."/>
            <person name="Ishida K.-I."/>
            <person name="Kim E."/>
            <person name="Koreny L."/>
            <person name="Kroth P.G."/>
            <person name="Liu Y."/>
            <person name="Malik S.-B."/>
            <person name="Maier U.G."/>
            <person name="McRose D."/>
            <person name="Mock T."/>
            <person name="Neilson J.A."/>
            <person name="Onodera N.T."/>
            <person name="Poole A.M."/>
            <person name="Pritham E.J."/>
            <person name="Richards T.A."/>
            <person name="Rocap G."/>
            <person name="Roy S.W."/>
            <person name="Sarai C."/>
            <person name="Schaack S."/>
            <person name="Shirato S."/>
            <person name="Slamovits C.H."/>
            <person name="Spencer D.F."/>
            <person name="Suzuki S."/>
            <person name="Worden A.Z."/>
            <person name="Zauner S."/>
            <person name="Barry K."/>
            <person name="Bell C."/>
            <person name="Bharti A.K."/>
            <person name="Crow J.A."/>
            <person name="Grimwood J."/>
            <person name="Kramer R."/>
            <person name="Lindquist E."/>
            <person name="Lucas S."/>
            <person name="Salamov A."/>
            <person name="McFadden G.I."/>
            <person name="Lane C.E."/>
            <person name="Keeling P.J."/>
            <person name="Gray M.W."/>
            <person name="Grigoriev I.V."/>
            <person name="Archibald J.M."/>
        </authorList>
    </citation>
    <scope>NUCLEOTIDE SEQUENCE</scope>
    <source>
        <strain evidence="12">CCMP2712</strain>
    </source>
</reference>
<proteinExistence type="inferred from homology"/>
<evidence type="ECO:0000256" key="6">
    <source>
        <dbReference type="ARBA" id="ARBA00022801"/>
    </source>
</evidence>
<keyword evidence="6 8" id="KW-0378">Hydrolase</keyword>
<dbReference type="InterPro" id="IPR023418">
    <property type="entry name" value="Thyroxine_BS"/>
</dbReference>
<reference evidence="10 12" key="1">
    <citation type="journal article" date="2012" name="Nature">
        <title>Algal genomes reveal evolutionary mosaicism and the fate of nucleomorphs.</title>
        <authorList>
            <consortium name="DOE Joint Genome Institute"/>
            <person name="Curtis B.A."/>
            <person name="Tanifuji G."/>
            <person name="Burki F."/>
            <person name="Gruber A."/>
            <person name="Irimia M."/>
            <person name="Maruyama S."/>
            <person name="Arias M.C."/>
            <person name="Ball S.G."/>
            <person name="Gile G.H."/>
            <person name="Hirakawa Y."/>
            <person name="Hopkins J.F."/>
            <person name="Kuo A."/>
            <person name="Rensing S.A."/>
            <person name="Schmutz J."/>
            <person name="Symeonidi A."/>
            <person name="Elias M."/>
            <person name="Eveleigh R.J."/>
            <person name="Herman E.K."/>
            <person name="Klute M.J."/>
            <person name="Nakayama T."/>
            <person name="Obornik M."/>
            <person name="Reyes-Prieto A."/>
            <person name="Armbrust E.V."/>
            <person name="Aves S.J."/>
            <person name="Beiko R.G."/>
            <person name="Coutinho P."/>
            <person name="Dacks J.B."/>
            <person name="Durnford D.G."/>
            <person name="Fast N.M."/>
            <person name="Green B.R."/>
            <person name="Grisdale C.J."/>
            <person name="Hempel F."/>
            <person name="Henrissat B."/>
            <person name="Hoppner M.P."/>
            <person name="Ishida K."/>
            <person name="Kim E."/>
            <person name="Koreny L."/>
            <person name="Kroth P.G."/>
            <person name="Liu Y."/>
            <person name="Malik S.B."/>
            <person name="Maier U.G."/>
            <person name="McRose D."/>
            <person name="Mock T."/>
            <person name="Neilson J.A."/>
            <person name="Onodera N.T."/>
            <person name="Poole A.M."/>
            <person name="Pritham E.J."/>
            <person name="Richards T.A."/>
            <person name="Rocap G."/>
            <person name="Roy S.W."/>
            <person name="Sarai C."/>
            <person name="Schaack S."/>
            <person name="Shirato S."/>
            <person name="Slamovits C.H."/>
            <person name="Spencer D.F."/>
            <person name="Suzuki S."/>
            <person name="Worden A.Z."/>
            <person name="Zauner S."/>
            <person name="Barry K."/>
            <person name="Bell C."/>
            <person name="Bharti A.K."/>
            <person name="Crow J.A."/>
            <person name="Grimwood J."/>
            <person name="Kramer R."/>
            <person name="Lindquist E."/>
            <person name="Lucas S."/>
            <person name="Salamov A."/>
            <person name="McFadden G.I."/>
            <person name="Lane C.E."/>
            <person name="Keeling P.J."/>
            <person name="Gray M.W."/>
            <person name="Grigoriev I.V."/>
            <person name="Archibald J.M."/>
        </authorList>
    </citation>
    <scope>NUCLEOTIDE SEQUENCE</scope>
    <source>
        <strain evidence="10 12">CCMP2712</strain>
    </source>
</reference>
<dbReference type="SMART" id="SM00095">
    <property type="entry name" value="TR_THY"/>
    <property type="match status" value="1"/>
</dbReference>
<dbReference type="EnsemblProtists" id="EKX45231">
    <property type="protein sequence ID" value="EKX45231"/>
    <property type="gene ID" value="GUITHDRAFT_152774"/>
</dbReference>
<comment type="catalytic activity">
    <reaction evidence="1 8">
        <text>5-hydroxyisourate + H2O = 5-hydroxy-2-oxo-4-ureido-2,5-dihydro-1H-imidazole-5-carboxylate + H(+)</text>
        <dbReference type="Rhea" id="RHEA:23736"/>
        <dbReference type="ChEBI" id="CHEBI:15377"/>
        <dbReference type="ChEBI" id="CHEBI:15378"/>
        <dbReference type="ChEBI" id="CHEBI:18072"/>
        <dbReference type="ChEBI" id="CHEBI:58639"/>
        <dbReference type="EC" id="3.5.2.17"/>
    </reaction>
</comment>
<dbReference type="AlphaFoldDB" id="L1J9M1"/>
<accession>L1J9M1</accession>
<dbReference type="EMBL" id="JH993000">
    <property type="protein sequence ID" value="EKX45231.1"/>
    <property type="molecule type" value="Genomic_DNA"/>
</dbReference>
<dbReference type="GeneID" id="17301836"/>
<dbReference type="SUPFAM" id="SSF49472">
    <property type="entry name" value="Transthyretin (synonym: prealbumin)"/>
    <property type="match status" value="1"/>
</dbReference>
<dbReference type="InterPro" id="IPR023416">
    <property type="entry name" value="Transthyretin/HIU_hydrolase_d"/>
</dbReference>
<dbReference type="InterPro" id="IPR014306">
    <property type="entry name" value="Hydroxyisourate_hydrolase"/>
</dbReference>
<comment type="subunit">
    <text evidence="4 8">Homotetramer.</text>
</comment>
<feature type="binding site" evidence="7">
    <location>
        <position position="51"/>
    </location>
    <ligand>
        <name>substrate</name>
    </ligand>
</feature>
<keyword evidence="5 8" id="KW-0659">Purine metabolism</keyword>
<evidence type="ECO:0000313" key="12">
    <source>
        <dbReference type="Proteomes" id="UP000011087"/>
    </source>
</evidence>
<dbReference type="OrthoDB" id="10265230at2759"/>
<dbReference type="InterPro" id="IPR000895">
    <property type="entry name" value="Transthyretin/HIU_hydrolase"/>
</dbReference>
<comment type="similarity">
    <text evidence="3 8">Belongs to the transthyretin family. 5-hydroxyisourate hydrolase subfamily.</text>
</comment>
<sequence length="119" mass="13215">MPNPGKRPPITSHVLDCGVGRPAADLLVVLEQKVANQWQEIGRDKTNSDGRCPKLLSVDHKLQPGIYRCTFDTAGYYAASGGTCFYPEVTIAFEIVNVNEHYHIPLLLNQYGYSTYRGS</sequence>
<evidence type="ECO:0000256" key="2">
    <source>
        <dbReference type="ARBA" id="ARBA00002704"/>
    </source>
</evidence>
<evidence type="ECO:0000259" key="9">
    <source>
        <dbReference type="SMART" id="SM00095"/>
    </source>
</evidence>
<feature type="domain" description="Transthyretin/hydroxyisourate hydrolase" evidence="9">
    <location>
        <begin position="5"/>
        <end position="118"/>
    </location>
</feature>
<dbReference type="Proteomes" id="UP000011087">
    <property type="component" value="Unassembled WGS sequence"/>
</dbReference>
<dbReference type="PANTHER" id="PTHR10395:SF7">
    <property type="entry name" value="5-HYDROXYISOURATE HYDROLASE"/>
    <property type="match status" value="1"/>
</dbReference>
<gene>
    <name evidence="10" type="ORF">GUITHDRAFT_152774</name>
</gene>
<dbReference type="PROSITE" id="PS00768">
    <property type="entry name" value="TRANSTHYRETIN_1"/>
    <property type="match status" value="1"/>
</dbReference>
<dbReference type="NCBIfam" id="TIGR02962">
    <property type="entry name" value="hdxy_isourate"/>
    <property type="match status" value="1"/>
</dbReference>
<organism evidence="10">
    <name type="scientific">Guillardia theta (strain CCMP2712)</name>
    <name type="common">Cryptophyte</name>
    <dbReference type="NCBI Taxonomy" id="905079"/>
    <lineage>
        <taxon>Eukaryota</taxon>
        <taxon>Cryptophyceae</taxon>
        <taxon>Pyrenomonadales</taxon>
        <taxon>Geminigeraceae</taxon>
        <taxon>Guillardia</taxon>
    </lineage>
</organism>
<comment type="function">
    <text evidence="2">Catalyzes the hydrolysis of 5-hydroxyisourate (HIU) to 2-oxo-4-hydroxy-4-carboxy-5-ureidoimidazoline (OHCU).</text>
</comment>
<evidence type="ECO:0000256" key="8">
    <source>
        <dbReference type="RuleBase" id="RU361270"/>
    </source>
</evidence>
<dbReference type="Gene3D" id="2.60.40.180">
    <property type="entry name" value="Transthyretin/hydroxyisourate hydrolase domain"/>
    <property type="match status" value="1"/>
</dbReference>
<dbReference type="Pfam" id="PF00576">
    <property type="entry name" value="Transthyretin"/>
    <property type="match status" value="1"/>
</dbReference>
<feature type="binding site" evidence="7">
    <location>
        <position position="13"/>
    </location>
    <ligand>
        <name>substrate</name>
    </ligand>
</feature>
<dbReference type="KEGG" id="gtt:GUITHDRAFT_152774"/>
<feature type="binding site" evidence="7">
    <location>
        <position position="116"/>
    </location>
    <ligand>
        <name>substrate</name>
    </ligand>
</feature>
<dbReference type="PRINTS" id="PR00189">
    <property type="entry name" value="TRNSTHYRETIN"/>
</dbReference>
<dbReference type="HOGENOM" id="CLU_115536_1_0_1"/>
<keyword evidence="12" id="KW-1185">Reference proteome</keyword>
<reference evidence="11" key="3">
    <citation type="submission" date="2016-03" db="UniProtKB">
        <authorList>
            <consortium name="EnsemblProtists"/>
        </authorList>
    </citation>
    <scope>IDENTIFICATION</scope>
</reference>
<evidence type="ECO:0000256" key="7">
    <source>
        <dbReference type="PIRSR" id="PIRSR600895-51"/>
    </source>
</evidence>
<dbReference type="GO" id="GO:0033971">
    <property type="term" value="F:hydroxyisourate hydrolase activity"/>
    <property type="evidence" value="ECO:0007669"/>
    <property type="project" value="UniProtKB-EC"/>
</dbReference>
<dbReference type="OMA" id="CSENQNY"/>